<protein>
    <submittedName>
        <fullName evidence="1">Chemotaxis protein</fullName>
    </submittedName>
</protein>
<comment type="caution">
    <text evidence="1">The sequence shown here is derived from an EMBL/GenBank/DDBJ whole genome shotgun (WGS) entry which is preliminary data.</text>
</comment>
<gene>
    <name evidence="1" type="ORF">C0030_002670</name>
</gene>
<proteinExistence type="predicted"/>
<sequence>MNQKCLIMIMIMIMVMEVFPSFAMNQDLENSNAPYARIRFLQRVLDSSLQEGGYSKKKILGIVEEVGLQLRTTNMSFFADHRNVDAVFIYTIISENISILNYLIANDKKGYFDLSIVHALRKYFAGEFEESIKALNTIKDNDYIHIKGIEPYFYLLMGRAMMKLNSKEAIQFFDRVRLTSSGTALEEMSLRNLLEITLNQGIEEHVFGYIRDYIRQFYHSIYKDNFINLLLRFFLHSKIKLQDKDIVFVMSFLEVDEQRAIYFKIAQHAVIFGKRKIGLLAIQQLKEMVYKLDHRDLATIWLYKDLMNIPFVDTVLLQRSLCNIPEYSLMEKDRNLKKYSEVILSEMRNSSINIDFDHIDKYLVLDTKQHEHTHWNLESFIKKNRQKIEIIDVYLEGTR</sequence>
<accession>A0A3R7QUD1</accession>
<dbReference type="Proteomes" id="UP000236895">
    <property type="component" value="Unassembled WGS sequence"/>
</dbReference>
<evidence type="ECO:0000313" key="1">
    <source>
        <dbReference type="EMBL" id="RPD37379.1"/>
    </source>
</evidence>
<evidence type="ECO:0000313" key="2">
    <source>
        <dbReference type="Proteomes" id="UP000236895"/>
    </source>
</evidence>
<dbReference type="RefSeq" id="WP_103847212.1">
    <property type="nucleotide sequence ID" value="NZ_PKRU02000012.1"/>
</dbReference>
<reference evidence="1 2" key="1">
    <citation type="submission" date="2018-11" db="EMBL/GenBank/DDBJ databases">
        <title>Genome Analysis of Haplotype D of Candidatus Liberibacter Solanacearum.</title>
        <authorList>
            <person name="Katsir L."/>
            <person name="Ruan Z."/>
            <person name="Santos Garcia D."/>
            <person name="Piasezky A."/>
            <person name="Jiang J."/>
            <person name="Sela N."/>
            <person name="Freilich S."/>
            <person name="Bahar O."/>
        </authorList>
    </citation>
    <scope>NUCLEOTIDE SEQUENCE [LARGE SCALE GENOMIC DNA]</scope>
    <source>
        <strain evidence="2">haplotype D1</strain>
    </source>
</reference>
<dbReference type="EMBL" id="PKRU02000012">
    <property type="protein sequence ID" value="RPD37379.1"/>
    <property type="molecule type" value="Genomic_DNA"/>
</dbReference>
<organism evidence="1 2">
    <name type="scientific">Candidatus Liberibacter solanacearum</name>
    <dbReference type="NCBI Taxonomy" id="556287"/>
    <lineage>
        <taxon>Bacteria</taxon>
        <taxon>Pseudomonadati</taxon>
        <taxon>Pseudomonadota</taxon>
        <taxon>Alphaproteobacteria</taxon>
        <taxon>Hyphomicrobiales</taxon>
        <taxon>Rhizobiaceae</taxon>
        <taxon>Liberibacter</taxon>
    </lineage>
</organism>
<name>A0A3R7QUD1_9HYPH</name>
<dbReference type="AlphaFoldDB" id="A0A3R7QUD1"/>